<evidence type="ECO:0000313" key="7">
    <source>
        <dbReference type="Proteomes" id="UP000291101"/>
    </source>
</evidence>
<evidence type="ECO:0000259" key="5">
    <source>
        <dbReference type="PROSITE" id="PS50977"/>
    </source>
</evidence>
<dbReference type="Proteomes" id="UP000291101">
    <property type="component" value="Unassembled WGS sequence"/>
</dbReference>
<evidence type="ECO:0000256" key="2">
    <source>
        <dbReference type="ARBA" id="ARBA00023125"/>
    </source>
</evidence>
<feature type="domain" description="HTH tetR-type" evidence="5">
    <location>
        <begin position="36"/>
        <end position="96"/>
    </location>
</feature>
<dbReference type="GO" id="GO:0000976">
    <property type="term" value="F:transcription cis-regulatory region binding"/>
    <property type="evidence" value="ECO:0007669"/>
    <property type="project" value="TreeGrafter"/>
</dbReference>
<keyword evidence="7" id="KW-1185">Reference proteome</keyword>
<dbReference type="Gene3D" id="1.10.357.10">
    <property type="entry name" value="Tetracycline Repressor, domain 2"/>
    <property type="match status" value="1"/>
</dbReference>
<evidence type="ECO:0000313" key="6">
    <source>
        <dbReference type="EMBL" id="RYC05553.1"/>
    </source>
</evidence>
<dbReference type="OrthoDB" id="8688418at2"/>
<name>A0A4Q2SK91_9ACTN</name>
<feature type="DNA-binding region" description="H-T-H motif" evidence="4">
    <location>
        <begin position="59"/>
        <end position="78"/>
    </location>
</feature>
<organism evidence="6 7">
    <name type="scientific">Nocardioides zhouii</name>
    <dbReference type="NCBI Taxonomy" id="1168729"/>
    <lineage>
        <taxon>Bacteria</taxon>
        <taxon>Bacillati</taxon>
        <taxon>Actinomycetota</taxon>
        <taxon>Actinomycetes</taxon>
        <taxon>Propionibacteriales</taxon>
        <taxon>Nocardioidaceae</taxon>
        <taxon>Nocardioides</taxon>
    </lineage>
</organism>
<dbReference type="PRINTS" id="PR00455">
    <property type="entry name" value="HTHTETR"/>
</dbReference>
<proteinExistence type="predicted"/>
<dbReference type="InterPro" id="IPR050109">
    <property type="entry name" value="HTH-type_TetR-like_transc_reg"/>
</dbReference>
<accession>A0A4Q2SK91</accession>
<reference evidence="6 7" key="1">
    <citation type="submission" date="2019-01" db="EMBL/GenBank/DDBJ databases">
        <title>Novel species of Nocardioides.</title>
        <authorList>
            <person name="Liu Q."/>
            <person name="X Y.-H."/>
        </authorList>
    </citation>
    <scope>NUCLEOTIDE SEQUENCE [LARGE SCALE GENOMIC DNA]</scope>
    <source>
        <strain evidence="6 7">HLT2-9</strain>
    </source>
</reference>
<dbReference type="PANTHER" id="PTHR30055:SF234">
    <property type="entry name" value="HTH-TYPE TRANSCRIPTIONAL REGULATOR BETI"/>
    <property type="match status" value="1"/>
</dbReference>
<dbReference type="AlphaFoldDB" id="A0A4Q2SK91"/>
<comment type="caution">
    <text evidence="6">The sequence shown here is derived from an EMBL/GenBank/DDBJ whole genome shotgun (WGS) entry which is preliminary data.</text>
</comment>
<evidence type="ECO:0000256" key="1">
    <source>
        <dbReference type="ARBA" id="ARBA00023015"/>
    </source>
</evidence>
<evidence type="ECO:0000256" key="3">
    <source>
        <dbReference type="ARBA" id="ARBA00023163"/>
    </source>
</evidence>
<sequence>MRRSCRTPSTADAGSICTQCNNYRVKSSDGRGALREQRRAAIIDAARSLAAEHGTDGFTVDRVAALAGVSRRTVFNHFTGLDHLMVTVCEQILAEVTTELLAGVDRGTAELPAAPDDGPAALDAVCEATRGVDLPTAIVTIAQVVGGADVAHERADVISRTAFELVAGRLRERLQDRAPGLDPLDLELTLTLLTSGLSAIARRWLENHPDLTTDVSTPARTDWDRLLDRLLQRLRSGYAG</sequence>
<dbReference type="EMBL" id="SDWV01000023">
    <property type="protein sequence ID" value="RYC05553.1"/>
    <property type="molecule type" value="Genomic_DNA"/>
</dbReference>
<keyword evidence="2 4" id="KW-0238">DNA-binding</keyword>
<dbReference type="SUPFAM" id="SSF46689">
    <property type="entry name" value="Homeodomain-like"/>
    <property type="match status" value="1"/>
</dbReference>
<dbReference type="InterPro" id="IPR001647">
    <property type="entry name" value="HTH_TetR"/>
</dbReference>
<keyword evidence="3" id="KW-0804">Transcription</keyword>
<gene>
    <name evidence="6" type="ORF">EUA94_18325</name>
</gene>
<protein>
    <submittedName>
        <fullName evidence="6">TetR/AcrR family transcriptional regulator</fullName>
    </submittedName>
</protein>
<dbReference type="PANTHER" id="PTHR30055">
    <property type="entry name" value="HTH-TYPE TRANSCRIPTIONAL REGULATOR RUTR"/>
    <property type="match status" value="1"/>
</dbReference>
<dbReference type="GO" id="GO:0003700">
    <property type="term" value="F:DNA-binding transcription factor activity"/>
    <property type="evidence" value="ECO:0007669"/>
    <property type="project" value="TreeGrafter"/>
</dbReference>
<evidence type="ECO:0000256" key="4">
    <source>
        <dbReference type="PROSITE-ProRule" id="PRU00335"/>
    </source>
</evidence>
<keyword evidence="1" id="KW-0805">Transcription regulation</keyword>
<dbReference type="Pfam" id="PF00440">
    <property type="entry name" value="TetR_N"/>
    <property type="match status" value="1"/>
</dbReference>
<dbReference type="PROSITE" id="PS50977">
    <property type="entry name" value="HTH_TETR_2"/>
    <property type="match status" value="1"/>
</dbReference>
<dbReference type="InterPro" id="IPR009057">
    <property type="entry name" value="Homeodomain-like_sf"/>
</dbReference>